<reference evidence="9" key="3">
    <citation type="journal article" date="2018" name="Mol. Plant Microbe Interact.">
        <title>Genome sequence resources for the wheat stripe rust pathogen (Puccinia striiformis f. sp. tritici) and the barley stripe rust pathogen (Puccinia striiformis f. sp. hordei).</title>
        <authorList>
            <person name="Xia C."/>
            <person name="Wang M."/>
            <person name="Yin C."/>
            <person name="Cornejo O.E."/>
            <person name="Hulbert S.H."/>
            <person name="Chen X."/>
        </authorList>
    </citation>
    <scope>NUCLEOTIDE SEQUENCE [LARGE SCALE GENOMIC DNA]</scope>
    <source>
        <strain evidence="9">93TX-2</strain>
    </source>
</reference>
<dbReference type="Gene3D" id="3.60.20.10">
    <property type="entry name" value="Glutamine Phosphoribosylpyrophosphate, subunit 1, domain 1"/>
    <property type="match status" value="2"/>
</dbReference>
<dbReference type="VEuPathDB" id="FungiDB:PSHT_10500"/>
<dbReference type="Proteomes" id="UP000238274">
    <property type="component" value="Unassembled WGS sequence"/>
</dbReference>
<dbReference type="VEuPathDB" id="FungiDB:PSTT_03938"/>
<reference evidence="8 9" key="1">
    <citation type="submission" date="2017-12" db="EMBL/GenBank/DDBJ databases">
        <title>Gene loss provides genomic basis for host adaptation in cereal stripe rust fungi.</title>
        <authorList>
            <person name="Xia C."/>
        </authorList>
    </citation>
    <scope>NUCLEOTIDE SEQUENCE [LARGE SCALE GENOMIC DNA]</scope>
    <source>
        <strain evidence="8 9">93TX-2</strain>
    </source>
</reference>
<accession>A0A2S4V9B3</accession>
<organism evidence="8 9">
    <name type="scientific">Puccinia striiformis</name>
    <dbReference type="NCBI Taxonomy" id="27350"/>
    <lineage>
        <taxon>Eukaryota</taxon>
        <taxon>Fungi</taxon>
        <taxon>Dikarya</taxon>
        <taxon>Basidiomycota</taxon>
        <taxon>Pucciniomycotina</taxon>
        <taxon>Pucciniomycetes</taxon>
        <taxon>Pucciniales</taxon>
        <taxon>Pucciniaceae</taxon>
        <taxon>Puccinia</taxon>
    </lineage>
</organism>
<name>A0A2S4V9B3_9BASI</name>
<dbReference type="Pfam" id="PF00227">
    <property type="entry name" value="Proteasome"/>
    <property type="match status" value="3"/>
</dbReference>
<dbReference type="PANTHER" id="PTHR11599">
    <property type="entry name" value="PROTEASOME SUBUNIT ALPHA/BETA"/>
    <property type="match status" value="1"/>
</dbReference>
<dbReference type="SMART" id="SM00948">
    <property type="entry name" value="Proteasome_A_N"/>
    <property type="match status" value="2"/>
</dbReference>
<dbReference type="CDD" id="cd03754">
    <property type="entry name" value="proteasome_alpha_type_6"/>
    <property type="match status" value="2"/>
</dbReference>
<dbReference type="Pfam" id="PF10584">
    <property type="entry name" value="Proteasome_A_N"/>
    <property type="match status" value="2"/>
</dbReference>
<protein>
    <recommendedName>
        <fullName evidence="7">Proteasome alpha-type subunits domain-containing protein</fullName>
    </recommendedName>
</protein>
<keyword evidence="5" id="KW-0539">Nucleus</keyword>
<evidence type="ECO:0000256" key="5">
    <source>
        <dbReference type="ARBA" id="ARBA00023242"/>
    </source>
</evidence>
<dbReference type="InterPro" id="IPR001353">
    <property type="entry name" value="Proteasome_sua/b"/>
</dbReference>
<evidence type="ECO:0000313" key="9">
    <source>
        <dbReference type="Proteomes" id="UP000238274"/>
    </source>
</evidence>
<dbReference type="InterPro" id="IPR000426">
    <property type="entry name" value="Proteasome_asu_N"/>
</dbReference>
<dbReference type="GO" id="GO:0019773">
    <property type="term" value="C:proteasome core complex, alpha-subunit complex"/>
    <property type="evidence" value="ECO:0007669"/>
    <property type="project" value="UniProtKB-UniRule"/>
</dbReference>
<dbReference type="GO" id="GO:0006511">
    <property type="term" value="P:ubiquitin-dependent protein catabolic process"/>
    <property type="evidence" value="ECO:0007669"/>
    <property type="project" value="InterPro"/>
</dbReference>
<evidence type="ECO:0000259" key="7">
    <source>
        <dbReference type="SMART" id="SM00948"/>
    </source>
</evidence>
<dbReference type="InterPro" id="IPR034642">
    <property type="entry name" value="Proteasome_subunit_alpha6"/>
</dbReference>
<sequence length="487" mass="53590">FLTLFSPEGRLYQVEYAFKAISNSGQTSVAIRGHDCCVVATQKEFFDRLLDPSTVTHLFKITPGIGCVMTGLIADARAQVARAQSEAAEFRYQYGYEVPPDMLAKRLANINQVYTQRAATRPLGIDTERGPQCFKIDPAGHFVGYKATAAGTGQSAAINHLEKQFKKEVPNAVNLNGDAPIELAITALHIALGSIFIPTKIEVGIVTTDNPELTRSPLWSRFLTIFSPEGRLYQVEYAFKAISNSGQTSVAIRGHDCCVVATQKKVPDKLLDPSTVTHLFKITPGIGCVMTGLIADARAQVARAQSEAAEFRYQSVYLSLCSFNDHFTFAKAYHSSEISPSDFTQKKDMDMKFLRICWRKRLANINQVYTQRAATRPLGIDTERGPQCFKIDPAGYFVGYKATAAGTKQSEAANHLEKQFKKEGPNAVNLKGNGTIELAITTLNTVLATDFKATEIELGIVTTDNPEFRVLSTEEIDAHLQRIGDQD</sequence>
<dbReference type="EMBL" id="PKSM01000163">
    <property type="protein sequence ID" value="POW06074.1"/>
    <property type="molecule type" value="Genomic_DNA"/>
</dbReference>
<dbReference type="AlphaFoldDB" id="A0A2S4V9B3"/>
<dbReference type="InterPro" id="IPR050115">
    <property type="entry name" value="Proteasome_alpha"/>
</dbReference>
<evidence type="ECO:0000256" key="2">
    <source>
        <dbReference type="ARBA" id="ARBA00004496"/>
    </source>
</evidence>
<evidence type="ECO:0000256" key="1">
    <source>
        <dbReference type="ARBA" id="ARBA00004123"/>
    </source>
</evidence>
<proteinExistence type="inferred from homology"/>
<comment type="caution">
    <text evidence="8">The sequence shown here is derived from an EMBL/GenBank/DDBJ whole genome shotgun (WGS) entry which is preliminary data.</text>
</comment>
<evidence type="ECO:0000256" key="3">
    <source>
        <dbReference type="ARBA" id="ARBA00022490"/>
    </source>
</evidence>
<feature type="non-terminal residue" evidence="8">
    <location>
        <position position="1"/>
    </location>
</feature>
<comment type="subcellular location">
    <subcellularLocation>
        <location evidence="2">Cytoplasm</location>
    </subcellularLocation>
    <subcellularLocation>
        <location evidence="1">Nucleus</location>
    </subcellularLocation>
</comment>
<evidence type="ECO:0000313" key="8">
    <source>
        <dbReference type="EMBL" id="POW06074.1"/>
    </source>
</evidence>
<gene>
    <name evidence="8" type="ORF">PSHT_10500</name>
</gene>
<reference evidence="9" key="2">
    <citation type="journal article" date="2018" name="BMC Genomics">
        <title>Genomic insights into host adaptation between the wheat stripe rust pathogen (Puccinia striiformis f. sp. tritici) and the barley stripe rust pathogen (Puccinia striiformis f. sp. hordei).</title>
        <authorList>
            <person name="Xia C."/>
            <person name="Wang M."/>
            <person name="Yin C."/>
            <person name="Cornejo O.E."/>
            <person name="Hulbert S.H."/>
            <person name="Chen X."/>
        </authorList>
    </citation>
    <scope>NUCLEOTIDE SEQUENCE [LARGE SCALE GENOMIC DNA]</scope>
    <source>
        <strain evidence="9">93TX-2</strain>
    </source>
</reference>
<dbReference type="GO" id="GO:0005634">
    <property type="term" value="C:nucleus"/>
    <property type="evidence" value="ECO:0007669"/>
    <property type="project" value="UniProtKB-SubCell"/>
</dbReference>
<dbReference type="PROSITE" id="PS51475">
    <property type="entry name" value="PROTEASOME_ALPHA_2"/>
    <property type="match status" value="2"/>
</dbReference>
<keyword evidence="3" id="KW-0963">Cytoplasm</keyword>
<comment type="similarity">
    <text evidence="6">Belongs to the peptidase T1A family.</text>
</comment>
<evidence type="ECO:0000256" key="4">
    <source>
        <dbReference type="ARBA" id="ARBA00022942"/>
    </source>
</evidence>
<dbReference type="OrthoDB" id="431557at2759"/>
<feature type="domain" description="Proteasome alpha-type subunits" evidence="7">
    <location>
        <begin position="2"/>
        <end position="20"/>
    </location>
</feature>
<keyword evidence="4 6" id="KW-0647">Proteasome</keyword>
<evidence type="ECO:0000256" key="6">
    <source>
        <dbReference type="PROSITE-ProRule" id="PRU00808"/>
    </source>
</evidence>
<feature type="non-terminal residue" evidence="8">
    <location>
        <position position="487"/>
    </location>
</feature>
<dbReference type="SUPFAM" id="SSF56235">
    <property type="entry name" value="N-terminal nucleophile aminohydrolases (Ntn hydrolases)"/>
    <property type="match status" value="2"/>
</dbReference>
<dbReference type="InterPro" id="IPR029055">
    <property type="entry name" value="Ntn_hydrolases_N"/>
</dbReference>
<feature type="domain" description="Proteasome alpha-type subunits" evidence="7">
    <location>
        <begin position="219"/>
        <end position="241"/>
    </location>
</feature>
<dbReference type="GO" id="GO:0005737">
    <property type="term" value="C:cytoplasm"/>
    <property type="evidence" value="ECO:0007669"/>
    <property type="project" value="UniProtKB-SubCell"/>
</dbReference>
<dbReference type="InterPro" id="IPR023332">
    <property type="entry name" value="Proteasome_alpha-type"/>
</dbReference>
<keyword evidence="9" id="KW-1185">Reference proteome</keyword>